<gene>
    <name evidence="1" type="ordered locus">MTR_3g452420</name>
</gene>
<protein>
    <submittedName>
        <fullName evidence="1 2">Uncharacterized protein</fullName>
    </submittedName>
</protein>
<sequence length="89" mass="10346">MRRRRNSILALRVGDNWVESVHGIRAEVVDFIKGHFSDSEVDRPTLDGVPFNSILDLLRVLHSFRTREEGRMMCSFFYTCQPNRTESSS</sequence>
<evidence type="ECO:0000313" key="1">
    <source>
        <dbReference type="EMBL" id="KEH33768.1"/>
    </source>
</evidence>
<evidence type="ECO:0000313" key="2">
    <source>
        <dbReference type="EnsemblPlants" id="KEH33768"/>
    </source>
</evidence>
<name>A0A072UXH9_MEDTR</name>
<reference evidence="1 3" key="1">
    <citation type="journal article" date="2011" name="Nature">
        <title>The Medicago genome provides insight into the evolution of rhizobial symbioses.</title>
        <authorList>
            <person name="Young N.D."/>
            <person name="Debelle F."/>
            <person name="Oldroyd G.E."/>
            <person name="Geurts R."/>
            <person name="Cannon S.B."/>
            <person name="Udvardi M.K."/>
            <person name="Benedito V.A."/>
            <person name="Mayer K.F."/>
            <person name="Gouzy J."/>
            <person name="Schoof H."/>
            <person name="Van de Peer Y."/>
            <person name="Proost S."/>
            <person name="Cook D.R."/>
            <person name="Meyers B.C."/>
            <person name="Spannagl M."/>
            <person name="Cheung F."/>
            <person name="De Mita S."/>
            <person name="Krishnakumar V."/>
            <person name="Gundlach H."/>
            <person name="Zhou S."/>
            <person name="Mudge J."/>
            <person name="Bharti A.K."/>
            <person name="Murray J.D."/>
            <person name="Naoumkina M.A."/>
            <person name="Rosen B."/>
            <person name="Silverstein K.A."/>
            <person name="Tang H."/>
            <person name="Rombauts S."/>
            <person name="Zhao P.X."/>
            <person name="Zhou P."/>
            <person name="Barbe V."/>
            <person name="Bardou P."/>
            <person name="Bechner M."/>
            <person name="Bellec A."/>
            <person name="Berger A."/>
            <person name="Berges H."/>
            <person name="Bidwell S."/>
            <person name="Bisseling T."/>
            <person name="Choisne N."/>
            <person name="Couloux A."/>
            <person name="Denny R."/>
            <person name="Deshpande S."/>
            <person name="Dai X."/>
            <person name="Doyle J.J."/>
            <person name="Dudez A.M."/>
            <person name="Farmer A.D."/>
            <person name="Fouteau S."/>
            <person name="Franken C."/>
            <person name="Gibelin C."/>
            <person name="Gish J."/>
            <person name="Goldstein S."/>
            <person name="Gonzalez A.J."/>
            <person name="Green P.J."/>
            <person name="Hallab A."/>
            <person name="Hartog M."/>
            <person name="Hua A."/>
            <person name="Humphray S.J."/>
            <person name="Jeong D.H."/>
            <person name="Jing Y."/>
            <person name="Jocker A."/>
            <person name="Kenton S.M."/>
            <person name="Kim D.J."/>
            <person name="Klee K."/>
            <person name="Lai H."/>
            <person name="Lang C."/>
            <person name="Lin S."/>
            <person name="Macmil S.L."/>
            <person name="Magdelenat G."/>
            <person name="Matthews L."/>
            <person name="McCorrison J."/>
            <person name="Monaghan E.L."/>
            <person name="Mun J.H."/>
            <person name="Najar F.Z."/>
            <person name="Nicholson C."/>
            <person name="Noirot C."/>
            <person name="O'Bleness M."/>
            <person name="Paule C.R."/>
            <person name="Poulain J."/>
            <person name="Prion F."/>
            <person name="Qin B."/>
            <person name="Qu C."/>
            <person name="Retzel E.F."/>
            <person name="Riddle C."/>
            <person name="Sallet E."/>
            <person name="Samain S."/>
            <person name="Samson N."/>
            <person name="Sanders I."/>
            <person name="Saurat O."/>
            <person name="Scarpelli C."/>
            <person name="Schiex T."/>
            <person name="Segurens B."/>
            <person name="Severin A.J."/>
            <person name="Sherrier D.J."/>
            <person name="Shi R."/>
            <person name="Sims S."/>
            <person name="Singer S.R."/>
            <person name="Sinharoy S."/>
            <person name="Sterck L."/>
            <person name="Viollet A."/>
            <person name="Wang B.B."/>
            <person name="Wang K."/>
            <person name="Wang M."/>
            <person name="Wang X."/>
            <person name="Warfsmann J."/>
            <person name="Weissenbach J."/>
            <person name="White D.D."/>
            <person name="White J.D."/>
            <person name="Wiley G.B."/>
            <person name="Wincker P."/>
            <person name="Xing Y."/>
            <person name="Yang L."/>
            <person name="Yao Z."/>
            <person name="Ying F."/>
            <person name="Zhai J."/>
            <person name="Zhou L."/>
            <person name="Zuber A."/>
            <person name="Denarie J."/>
            <person name="Dixon R.A."/>
            <person name="May G.D."/>
            <person name="Schwartz D.C."/>
            <person name="Rogers J."/>
            <person name="Quetier F."/>
            <person name="Town C.D."/>
            <person name="Roe B.A."/>
        </authorList>
    </citation>
    <scope>NUCLEOTIDE SEQUENCE [LARGE SCALE GENOMIC DNA]</scope>
    <source>
        <strain evidence="1">A17</strain>
        <strain evidence="2 3">cv. Jemalong A17</strain>
    </source>
</reference>
<dbReference type="AlphaFoldDB" id="A0A072UXH9"/>
<organism evidence="1 3">
    <name type="scientific">Medicago truncatula</name>
    <name type="common">Barrel medic</name>
    <name type="synonym">Medicago tribuloides</name>
    <dbReference type="NCBI Taxonomy" id="3880"/>
    <lineage>
        <taxon>Eukaryota</taxon>
        <taxon>Viridiplantae</taxon>
        <taxon>Streptophyta</taxon>
        <taxon>Embryophyta</taxon>
        <taxon>Tracheophyta</taxon>
        <taxon>Spermatophyta</taxon>
        <taxon>Magnoliopsida</taxon>
        <taxon>eudicotyledons</taxon>
        <taxon>Gunneridae</taxon>
        <taxon>Pentapetalae</taxon>
        <taxon>rosids</taxon>
        <taxon>fabids</taxon>
        <taxon>Fabales</taxon>
        <taxon>Fabaceae</taxon>
        <taxon>Papilionoideae</taxon>
        <taxon>50 kb inversion clade</taxon>
        <taxon>NPAAA clade</taxon>
        <taxon>Hologalegina</taxon>
        <taxon>IRL clade</taxon>
        <taxon>Trifolieae</taxon>
        <taxon>Medicago</taxon>
    </lineage>
</organism>
<dbReference type="Proteomes" id="UP000002051">
    <property type="component" value="Chromosome 3"/>
</dbReference>
<dbReference type="HOGENOM" id="CLU_2458167_0_0_1"/>
<proteinExistence type="predicted"/>
<reference evidence="1 3" key="2">
    <citation type="journal article" date="2014" name="BMC Genomics">
        <title>An improved genome release (version Mt4.0) for the model legume Medicago truncatula.</title>
        <authorList>
            <person name="Tang H."/>
            <person name="Krishnakumar V."/>
            <person name="Bidwell S."/>
            <person name="Rosen B."/>
            <person name="Chan A."/>
            <person name="Zhou S."/>
            <person name="Gentzbittel L."/>
            <person name="Childs K.L."/>
            <person name="Yandell M."/>
            <person name="Gundlach H."/>
            <person name="Mayer K.F."/>
            <person name="Schwartz D.C."/>
            <person name="Town C.D."/>
        </authorList>
    </citation>
    <scope>GENOME REANNOTATION</scope>
    <source>
        <strain evidence="1">A17</strain>
        <strain evidence="2 3">cv. Jemalong A17</strain>
    </source>
</reference>
<dbReference type="EnsemblPlants" id="KEH33768">
    <property type="protein sequence ID" value="KEH33768"/>
    <property type="gene ID" value="MTR_3g452420"/>
</dbReference>
<accession>A0A072UXH9</accession>
<reference evidence="2" key="3">
    <citation type="submission" date="2015-04" db="UniProtKB">
        <authorList>
            <consortium name="EnsemblPlants"/>
        </authorList>
    </citation>
    <scope>IDENTIFICATION</scope>
    <source>
        <strain evidence="2">cv. Jemalong A17</strain>
    </source>
</reference>
<dbReference type="EMBL" id="CM001219">
    <property type="protein sequence ID" value="KEH33768.1"/>
    <property type="molecule type" value="Genomic_DNA"/>
</dbReference>
<keyword evidence="3" id="KW-1185">Reference proteome</keyword>
<evidence type="ECO:0000313" key="3">
    <source>
        <dbReference type="Proteomes" id="UP000002051"/>
    </source>
</evidence>